<sequence>MTIGRRIELLRRRRGLSRQAFAGLVGYSAEWLRQVERGDRRLDKLTTLLRVAEVLRVEDVSSFIGIVVPPQRRQPGESTAPSDVCRALFHPGSSESATVDLGALSDRLEATWTGWQGSTHRYSLMQRCLPPLLDQVCRLAADDGPEIMRITAETYRLTAAYLRHVDDPPLALLASERALSAAHRCGDDLVLAACEGGMASTLLLLGCAADAADVCRRAAARLSPGIPTDPPEIVSVWGATQLIAAEIEAVRNDHLAAWELLDLAGKAAEVLGHDRNDLHSSFGPTDVGIHAVRVEIVLGRIRRALRLASKVDVSGAVTSERQARHYIALARAHAAERDAAAAAFALFQAEEACAEEIAFNGDAHQVVHALLDLDDAAVRSHVWRLAERAKLL</sequence>
<name>A0ABU4TZG3_9PSEU</name>
<gene>
    <name evidence="2" type="ORF">SK571_29615</name>
</gene>
<dbReference type="InterPro" id="IPR001387">
    <property type="entry name" value="Cro/C1-type_HTH"/>
</dbReference>
<evidence type="ECO:0000313" key="3">
    <source>
        <dbReference type="Proteomes" id="UP001271792"/>
    </source>
</evidence>
<organism evidence="2 3">
    <name type="scientific">Lentzea kristufekii</name>
    <dbReference type="NCBI Taxonomy" id="3095430"/>
    <lineage>
        <taxon>Bacteria</taxon>
        <taxon>Bacillati</taxon>
        <taxon>Actinomycetota</taxon>
        <taxon>Actinomycetes</taxon>
        <taxon>Pseudonocardiales</taxon>
        <taxon>Pseudonocardiaceae</taxon>
        <taxon>Lentzea</taxon>
    </lineage>
</organism>
<comment type="caution">
    <text evidence="2">The sequence shown here is derived from an EMBL/GenBank/DDBJ whole genome shotgun (WGS) entry which is preliminary data.</text>
</comment>
<dbReference type="EMBL" id="JAXAVV010000016">
    <property type="protein sequence ID" value="MDX8053550.1"/>
    <property type="molecule type" value="Genomic_DNA"/>
</dbReference>
<dbReference type="SUPFAM" id="SSF47413">
    <property type="entry name" value="lambda repressor-like DNA-binding domains"/>
    <property type="match status" value="1"/>
</dbReference>
<dbReference type="SMART" id="SM00530">
    <property type="entry name" value="HTH_XRE"/>
    <property type="match status" value="1"/>
</dbReference>
<dbReference type="RefSeq" id="WP_319987365.1">
    <property type="nucleotide sequence ID" value="NZ_JAXAVV010000016.1"/>
</dbReference>
<evidence type="ECO:0000313" key="2">
    <source>
        <dbReference type="EMBL" id="MDX8053550.1"/>
    </source>
</evidence>
<accession>A0ABU4TZG3</accession>
<dbReference type="InterPro" id="IPR010982">
    <property type="entry name" value="Lambda_DNA-bd_dom_sf"/>
</dbReference>
<evidence type="ECO:0000259" key="1">
    <source>
        <dbReference type="PROSITE" id="PS50943"/>
    </source>
</evidence>
<proteinExistence type="predicted"/>
<dbReference type="Gene3D" id="1.10.260.40">
    <property type="entry name" value="lambda repressor-like DNA-binding domains"/>
    <property type="match status" value="1"/>
</dbReference>
<keyword evidence="3" id="KW-1185">Reference proteome</keyword>
<feature type="domain" description="HTH cro/C1-type" evidence="1">
    <location>
        <begin position="7"/>
        <end position="63"/>
    </location>
</feature>
<dbReference type="Pfam" id="PF13560">
    <property type="entry name" value="HTH_31"/>
    <property type="match status" value="1"/>
</dbReference>
<reference evidence="2 3" key="2">
    <citation type="submission" date="2023-11" db="EMBL/GenBank/DDBJ databases">
        <authorList>
            <person name="Lara A.C."/>
            <person name="Chronakova A."/>
        </authorList>
    </citation>
    <scope>NUCLEOTIDE SEQUENCE [LARGE SCALE GENOMIC DNA]</scope>
    <source>
        <strain evidence="2 3">BCCO 10_0798</strain>
    </source>
</reference>
<dbReference type="Proteomes" id="UP001271792">
    <property type="component" value="Unassembled WGS sequence"/>
</dbReference>
<protein>
    <submittedName>
        <fullName evidence="2">Helix-turn-helix domain-containing protein</fullName>
    </submittedName>
</protein>
<dbReference type="PROSITE" id="PS50943">
    <property type="entry name" value="HTH_CROC1"/>
    <property type="match status" value="1"/>
</dbReference>
<reference evidence="2 3" key="1">
    <citation type="submission" date="2023-11" db="EMBL/GenBank/DDBJ databases">
        <title>Lentzea sokolovensis, sp. nov., Lentzea kristufkii, sp. nov., and Lentzea miocenensis, sp. nov., rare actinobacteria from Sokolov Coal Basin, Miocene lacustrine sediment, Czech Republic.</title>
        <authorList>
            <person name="Lara A."/>
            <person name="Kotroba L."/>
            <person name="Nouioui I."/>
            <person name="Neumann-Schaal M."/>
            <person name="Mast Y."/>
            <person name="Chronakova A."/>
        </authorList>
    </citation>
    <scope>NUCLEOTIDE SEQUENCE [LARGE SCALE GENOMIC DNA]</scope>
    <source>
        <strain evidence="2 3">BCCO 10_0798</strain>
    </source>
</reference>